<dbReference type="Gene3D" id="3.40.50.720">
    <property type="entry name" value="NAD(P)-binding Rossmann-like Domain"/>
    <property type="match status" value="1"/>
</dbReference>
<evidence type="ECO:0000313" key="2">
    <source>
        <dbReference type="Proteomes" id="UP000662701"/>
    </source>
</evidence>
<reference evidence="2" key="1">
    <citation type="submission" date="2020-04" db="EMBL/GenBank/DDBJ databases">
        <title>Description of novel Gluconacetobacter.</title>
        <authorList>
            <person name="Sombolestani A."/>
        </authorList>
    </citation>
    <scope>NUCLEOTIDE SEQUENCE [LARGE SCALE GENOMIC DNA]</scope>
    <source>
        <strain evidence="2">LMG 1745</strain>
    </source>
</reference>
<comment type="caution">
    <text evidence="1">The sequence shown here is derived from an EMBL/GenBank/DDBJ whole genome shotgun (WGS) entry which is preliminary data.</text>
</comment>
<keyword evidence="2" id="KW-1185">Reference proteome</keyword>
<dbReference type="PANTHER" id="PTHR13812:SF19">
    <property type="entry name" value="KETIMINE REDUCTASE MU-CRYSTALLIN"/>
    <property type="match status" value="1"/>
</dbReference>
<dbReference type="InterPro" id="IPR023401">
    <property type="entry name" value="ODC_N"/>
</dbReference>
<accession>A0ABR9YR53</accession>
<reference evidence="1 2" key="2">
    <citation type="submission" date="2020-11" db="EMBL/GenBank/DDBJ databases">
        <title>Description of novel Gluconobacter species.</title>
        <authorList>
            <person name="Cleenwerck I."/>
            <person name="Cnockaert M."/>
            <person name="Borremans W."/>
            <person name="Wieme A.D."/>
            <person name="De Vuyst L."/>
            <person name="Vandamme P."/>
        </authorList>
    </citation>
    <scope>NUCLEOTIDE SEQUENCE [LARGE SCALE GENOMIC DNA]</scope>
    <source>
        <strain evidence="1 2">LMG 1745</strain>
    </source>
</reference>
<dbReference type="SUPFAM" id="SSF51735">
    <property type="entry name" value="NAD(P)-binding Rossmann-fold domains"/>
    <property type="match status" value="1"/>
</dbReference>
<sequence length="338" mass="37164">MVQYVGVENLIQLIRSVGVETFLTELATYVEEDFRRWPEFDKTPRVASHSRDGVIELMPTADDALYSFKYVNGHPRNTRKGLQTVTAFGVLSDVQSGYPLMLSEMTLLTALRTAATSAVAARCLARPNSRVMAIIGLGAQSEFQATAFKALCGITHLRVYDVESAATEKFCRNMQTSGLDITVANSSQDAVSGADIITTVTADKLKATILSDNMIGAGVHINAVGGDCPGKTELQAALLNRGRVFVEYPEQTRIEGEIQQMPQDFPVTELWQVMTGDVQGRRSEQDITIFDSVGFATEDFSALRYLKDKILGTDFYTEIDLVAEPEDPRNLFGLLNQV</sequence>
<dbReference type="Proteomes" id="UP000662701">
    <property type="component" value="Unassembled WGS sequence"/>
</dbReference>
<proteinExistence type="predicted"/>
<dbReference type="InterPro" id="IPR036291">
    <property type="entry name" value="NAD(P)-bd_dom_sf"/>
</dbReference>
<dbReference type="NCBIfam" id="NF005762">
    <property type="entry name" value="PRK07589.1"/>
    <property type="match status" value="1"/>
</dbReference>
<dbReference type="PIRSF" id="PIRSF001439">
    <property type="entry name" value="CryM"/>
    <property type="match status" value="1"/>
</dbReference>
<dbReference type="RefSeq" id="WP_194261037.1">
    <property type="nucleotide sequence ID" value="NZ_JABCQH010000001.1"/>
</dbReference>
<dbReference type="EMBL" id="JABCQH010000001">
    <property type="protein sequence ID" value="MBF0887007.1"/>
    <property type="molecule type" value="Genomic_DNA"/>
</dbReference>
<name>A0ABR9YR53_9PROT</name>
<dbReference type="InterPro" id="IPR003462">
    <property type="entry name" value="ODC_Mu_crystall"/>
</dbReference>
<protein>
    <submittedName>
        <fullName evidence="1">Ornithine cyclodeaminase</fullName>
    </submittedName>
</protein>
<organism evidence="1 2">
    <name type="scientific">Gluconobacter cadivus</name>
    <dbReference type="NCBI Taxonomy" id="2728101"/>
    <lineage>
        <taxon>Bacteria</taxon>
        <taxon>Pseudomonadati</taxon>
        <taxon>Pseudomonadota</taxon>
        <taxon>Alphaproteobacteria</taxon>
        <taxon>Acetobacterales</taxon>
        <taxon>Acetobacteraceae</taxon>
        <taxon>Gluconobacter</taxon>
    </lineage>
</organism>
<dbReference type="Pfam" id="PF02423">
    <property type="entry name" value="OCD_Mu_crystall"/>
    <property type="match status" value="1"/>
</dbReference>
<dbReference type="Gene3D" id="3.30.1780.10">
    <property type="entry name" value="ornithine cyclodeaminase, domain 1"/>
    <property type="match status" value="1"/>
</dbReference>
<dbReference type="PANTHER" id="PTHR13812">
    <property type="entry name" value="KETIMINE REDUCTASE MU-CRYSTALLIN"/>
    <property type="match status" value="1"/>
</dbReference>
<evidence type="ECO:0000313" key="1">
    <source>
        <dbReference type="EMBL" id="MBF0887007.1"/>
    </source>
</evidence>
<gene>
    <name evidence="1" type="ORF">HKD19_00395</name>
</gene>